<evidence type="ECO:0000259" key="1">
    <source>
        <dbReference type="Pfam" id="PF02558"/>
    </source>
</evidence>
<evidence type="ECO:0008006" key="5">
    <source>
        <dbReference type="Google" id="ProtNLM"/>
    </source>
</evidence>
<dbReference type="STRING" id="984487.A0A1E4SPZ4"/>
<keyword evidence="4" id="KW-1185">Reference proteome</keyword>
<protein>
    <recommendedName>
        <fullName evidence="5">2-dehydropantoate 2-reductase</fullName>
    </recommendedName>
</protein>
<dbReference type="GO" id="GO:0005737">
    <property type="term" value="C:cytoplasm"/>
    <property type="evidence" value="ECO:0007669"/>
    <property type="project" value="TreeGrafter"/>
</dbReference>
<dbReference type="EMBL" id="KV453909">
    <property type="protein sequence ID" value="ODV81580.1"/>
    <property type="molecule type" value="Genomic_DNA"/>
</dbReference>
<dbReference type="OrthoDB" id="3609at2759"/>
<dbReference type="InterPro" id="IPR013752">
    <property type="entry name" value="KPA_reductase"/>
</dbReference>
<dbReference type="InterPro" id="IPR013332">
    <property type="entry name" value="KPR_N"/>
</dbReference>
<gene>
    <name evidence="3" type="ORF">CANTADRAFT_43487</name>
</gene>
<dbReference type="GeneID" id="30983103"/>
<dbReference type="InterPro" id="IPR008927">
    <property type="entry name" value="6-PGluconate_DH-like_C_sf"/>
</dbReference>
<dbReference type="Proteomes" id="UP000094285">
    <property type="component" value="Unassembled WGS sequence"/>
</dbReference>
<dbReference type="InterPro" id="IPR013328">
    <property type="entry name" value="6PGD_dom2"/>
</dbReference>
<dbReference type="SUPFAM" id="SSF48179">
    <property type="entry name" value="6-phosphogluconate dehydrogenase C-terminal domain-like"/>
    <property type="match status" value="1"/>
</dbReference>
<organism evidence="3 4">
    <name type="scientific">Suhomyces tanzawaensis NRRL Y-17324</name>
    <dbReference type="NCBI Taxonomy" id="984487"/>
    <lineage>
        <taxon>Eukaryota</taxon>
        <taxon>Fungi</taxon>
        <taxon>Dikarya</taxon>
        <taxon>Ascomycota</taxon>
        <taxon>Saccharomycotina</taxon>
        <taxon>Pichiomycetes</taxon>
        <taxon>Debaryomycetaceae</taxon>
        <taxon>Suhomyces</taxon>
    </lineage>
</organism>
<dbReference type="Gene3D" id="3.40.50.720">
    <property type="entry name" value="NAD(P)-binding Rossmann-like Domain"/>
    <property type="match status" value="1"/>
</dbReference>
<dbReference type="PANTHER" id="PTHR21708:SF30">
    <property type="entry name" value="2-DEHYDROPANTOATE 2-REDUCTASE-RELATED"/>
    <property type="match status" value="1"/>
</dbReference>
<dbReference type="Pfam" id="PF02558">
    <property type="entry name" value="ApbA"/>
    <property type="match status" value="1"/>
</dbReference>
<dbReference type="AlphaFoldDB" id="A0A1E4SPZ4"/>
<feature type="domain" description="Ketopantoate reductase C-terminal" evidence="2">
    <location>
        <begin position="209"/>
        <end position="322"/>
    </location>
</feature>
<dbReference type="InterPro" id="IPR051402">
    <property type="entry name" value="KPR-Related"/>
</dbReference>
<dbReference type="Gene3D" id="1.10.1040.10">
    <property type="entry name" value="N-(1-d-carboxylethyl)-l-norvaline Dehydrogenase, domain 2"/>
    <property type="match status" value="1"/>
</dbReference>
<evidence type="ECO:0000313" key="3">
    <source>
        <dbReference type="EMBL" id="ODV81580.1"/>
    </source>
</evidence>
<evidence type="ECO:0000259" key="2">
    <source>
        <dbReference type="Pfam" id="PF08546"/>
    </source>
</evidence>
<dbReference type="RefSeq" id="XP_020066702.1">
    <property type="nucleotide sequence ID" value="XM_020208967.1"/>
</dbReference>
<reference evidence="4" key="1">
    <citation type="submission" date="2016-05" db="EMBL/GenBank/DDBJ databases">
        <title>Comparative genomics of biotechnologically important yeasts.</title>
        <authorList>
            <consortium name="DOE Joint Genome Institute"/>
            <person name="Riley R."/>
            <person name="Haridas S."/>
            <person name="Wolfe K.H."/>
            <person name="Lopes M.R."/>
            <person name="Hittinger C.T."/>
            <person name="Goker M."/>
            <person name="Salamov A."/>
            <person name="Wisecaver J."/>
            <person name="Long T.M."/>
            <person name="Aerts A.L."/>
            <person name="Barry K."/>
            <person name="Choi C."/>
            <person name="Clum A."/>
            <person name="Coughlan A.Y."/>
            <person name="Deshpande S."/>
            <person name="Douglass A.P."/>
            <person name="Hanson S.J."/>
            <person name="Klenk H.-P."/>
            <person name="Labutti K."/>
            <person name="Lapidus A."/>
            <person name="Lindquist E."/>
            <person name="Lipzen A."/>
            <person name="Meier-Kolthoff J.P."/>
            <person name="Ohm R.A."/>
            <person name="Otillar R.P."/>
            <person name="Pangilinan J."/>
            <person name="Peng Y."/>
            <person name="Rokas A."/>
            <person name="Rosa C.A."/>
            <person name="Scheuner C."/>
            <person name="Sibirny A.A."/>
            <person name="Slot J.C."/>
            <person name="Stielow J.B."/>
            <person name="Sun H."/>
            <person name="Kurtzman C.P."/>
            <person name="Blackwell M."/>
            <person name="Grigoriev I.V."/>
            <person name="Jeffries T.W."/>
        </authorList>
    </citation>
    <scope>NUCLEOTIDE SEQUENCE [LARGE SCALE GENOMIC DNA]</scope>
    <source>
        <strain evidence="4">NRRL Y-17324</strain>
    </source>
</reference>
<dbReference type="Pfam" id="PF08546">
    <property type="entry name" value="ApbA_C"/>
    <property type="match status" value="1"/>
</dbReference>
<proteinExistence type="predicted"/>
<name>A0A1E4SPZ4_9ASCO</name>
<dbReference type="PANTHER" id="PTHR21708">
    <property type="entry name" value="PROBABLE 2-DEHYDROPANTOATE 2-REDUCTASE"/>
    <property type="match status" value="1"/>
</dbReference>
<evidence type="ECO:0000313" key="4">
    <source>
        <dbReference type="Proteomes" id="UP000094285"/>
    </source>
</evidence>
<accession>A0A1E4SPZ4</accession>
<feature type="domain" description="Ketopantoate reductase N-terminal" evidence="1">
    <location>
        <begin position="4"/>
        <end position="159"/>
    </location>
</feature>
<sequence length="349" mass="39135">MTRILCIGMGGVGVIVSYGLLLNPEVEVTAVVRSAYTKVTEQGYTISSVDYGGRRNNDDPNEAENAIKGFRPHKVVKALSELKLSDPFDYIVVSTKCIPLDNNVWDDVEQAKSFLIKPNRGTSIVLVQNGIDIEQYWDSLAPEVNLISGVSYISSTNIDCLVTQYGTDISLYGLFDFTRLDDLQAKQSLSTFVELLSNPYNSISIDHNTRLTRWKKLLYNASFNSVCCLTKKDVGQLFEAEGFTDRVIVPMMEQVMEAANDDLQRYDYGEHNGLISRENITFLMDATRKSDAVNNYRPSMLVDALHGRPIELEIIMGNIVRIYGKNNPGQGDDKISKLRLVYDLLAMQN</sequence>